<keyword evidence="1" id="KW-0812">Transmembrane</keyword>
<protein>
    <recommendedName>
        <fullName evidence="2">DUF6534 domain-containing protein</fullName>
    </recommendedName>
</protein>
<evidence type="ECO:0000259" key="2">
    <source>
        <dbReference type="Pfam" id="PF20152"/>
    </source>
</evidence>
<evidence type="ECO:0000256" key="1">
    <source>
        <dbReference type="SAM" id="Phobius"/>
    </source>
</evidence>
<dbReference type="PANTHER" id="PTHR40465">
    <property type="entry name" value="CHROMOSOME 1, WHOLE GENOME SHOTGUN SEQUENCE"/>
    <property type="match status" value="1"/>
</dbReference>
<dbReference type="AlphaFoldDB" id="A0AAD7JM14"/>
<feature type="domain" description="DUF6534" evidence="2">
    <location>
        <begin position="161"/>
        <end position="205"/>
    </location>
</feature>
<feature type="transmembrane region" description="Helical" evidence="1">
    <location>
        <begin position="43"/>
        <end position="64"/>
    </location>
</feature>
<feature type="transmembrane region" description="Helical" evidence="1">
    <location>
        <begin position="115"/>
        <end position="136"/>
    </location>
</feature>
<dbReference type="PANTHER" id="PTHR40465:SF1">
    <property type="entry name" value="DUF6534 DOMAIN-CONTAINING PROTEIN"/>
    <property type="match status" value="1"/>
</dbReference>
<feature type="transmembrane region" description="Helical" evidence="1">
    <location>
        <begin position="6"/>
        <end position="31"/>
    </location>
</feature>
<name>A0AAD7JM14_9AGAR</name>
<evidence type="ECO:0000313" key="3">
    <source>
        <dbReference type="EMBL" id="KAJ7765718.1"/>
    </source>
</evidence>
<keyword evidence="1" id="KW-1133">Transmembrane helix</keyword>
<reference evidence="3" key="1">
    <citation type="submission" date="2023-03" db="EMBL/GenBank/DDBJ databases">
        <title>Massive genome expansion in bonnet fungi (Mycena s.s.) driven by repeated elements and novel gene families across ecological guilds.</title>
        <authorList>
            <consortium name="Lawrence Berkeley National Laboratory"/>
            <person name="Harder C.B."/>
            <person name="Miyauchi S."/>
            <person name="Viragh M."/>
            <person name="Kuo A."/>
            <person name="Thoen E."/>
            <person name="Andreopoulos B."/>
            <person name="Lu D."/>
            <person name="Skrede I."/>
            <person name="Drula E."/>
            <person name="Henrissat B."/>
            <person name="Morin E."/>
            <person name="Kohler A."/>
            <person name="Barry K."/>
            <person name="LaButti K."/>
            <person name="Morin E."/>
            <person name="Salamov A."/>
            <person name="Lipzen A."/>
            <person name="Mereny Z."/>
            <person name="Hegedus B."/>
            <person name="Baldrian P."/>
            <person name="Stursova M."/>
            <person name="Weitz H."/>
            <person name="Taylor A."/>
            <person name="Grigoriev I.V."/>
            <person name="Nagy L.G."/>
            <person name="Martin F."/>
            <person name="Kauserud H."/>
        </authorList>
    </citation>
    <scope>NUCLEOTIDE SEQUENCE</scope>
    <source>
        <strain evidence="3">CBHHK182m</strain>
    </source>
</reference>
<dbReference type="Pfam" id="PF20152">
    <property type="entry name" value="DUF6534"/>
    <property type="match status" value="1"/>
</dbReference>
<feature type="transmembrane region" description="Helical" evidence="1">
    <location>
        <begin position="156"/>
        <end position="177"/>
    </location>
</feature>
<accession>A0AAD7JM14</accession>
<dbReference type="InterPro" id="IPR045339">
    <property type="entry name" value="DUF6534"/>
</dbReference>
<organism evidence="3 4">
    <name type="scientific">Mycena metata</name>
    <dbReference type="NCBI Taxonomy" id="1033252"/>
    <lineage>
        <taxon>Eukaryota</taxon>
        <taxon>Fungi</taxon>
        <taxon>Dikarya</taxon>
        <taxon>Basidiomycota</taxon>
        <taxon>Agaricomycotina</taxon>
        <taxon>Agaricomycetes</taxon>
        <taxon>Agaricomycetidae</taxon>
        <taxon>Agaricales</taxon>
        <taxon>Marasmiineae</taxon>
        <taxon>Mycenaceae</taxon>
        <taxon>Mycena</taxon>
    </lineage>
</organism>
<proteinExistence type="predicted"/>
<feature type="transmembrane region" description="Helical" evidence="1">
    <location>
        <begin position="84"/>
        <end position="103"/>
    </location>
</feature>
<evidence type="ECO:0000313" key="4">
    <source>
        <dbReference type="Proteomes" id="UP001215598"/>
    </source>
</evidence>
<gene>
    <name evidence="3" type="ORF">B0H16DRAFT_400130</name>
</gene>
<comment type="caution">
    <text evidence="3">The sequence shown here is derived from an EMBL/GenBank/DDBJ whole genome shotgun (WGS) entry which is preliminary data.</text>
</comment>
<keyword evidence="1" id="KW-0472">Membrane</keyword>
<sequence length="216" mass="24735">MSNSNLGALEIGTLLSFSLFGVTTTQAYTYYSRFPNDSRNLKLLVAVVWFLEVAYGICIGQTLYETVSNYIHLDRLGYLPPTLLISEGITAAIIICVQGFFSFRIYRLSQSPYIPVFNCILFLTRLALYIFLLVYWSPRSPTVIEFENHSAWVLYVNWSVSVANDVIVAVTLSYWLYRQRKSVDIRTVALIDKIIKWSLETGVLLRRVLPCDLSFI</sequence>
<dbReference type="Proteomes" id="UP001215598">
    <property type="component" value="Unassembled WGS sequence"/>
</dbReference>
<dbReference type="EMBL" id="JARKIB010000025">
    <property type="protein sequence ID" value="KAJ7765718.1"/>
    <property type="molecule type" value="Genomic_DNA"/>
</dbReference>
<keyword evidence="4" id="KW-1185">Reference proteome</keyword>